<reference evidence="2 3" key="1">
    <citation type="submission" date="2018-05" db="EMBL/GenBank/DDBJ databases">
        <title>Description of Sphingomonas pokkalii sp nov, isolated from the rhizosphere of saline tolerant pokkali rice and its draft genome analysis.</title>
        <authorList>
            <person name="Menon R."/>
            <person name="Kumari S."/>
            <person name="Rameshkumar N."/>
        </authorList>
    </citation>
    <scope>NUCLEOTIDE SEQUENCE [LARGE SCALE GENOMIC DNA]</scope>
    <source>
        <strain evidence="2 3">L3B27</strain>
    </source>
</reference>
<keyword evidence="3" id="KW-1185">Reference proteome</keyword>
<dbReference type="EMBL" id="QENQ01000001">
    <property type="protein sequence ID" value="PVX29794.1"/>
    <property type="molecule type" value="Genomic_DNA"/>
</dbReference>
<evidence type="ECO:0000313" key="3">
    <source>
        <dbReference type="Proteomes" id="UP000245890"/>
    </source>
</evidence>
<feature type="chain" id="PRO_5015481669" description="Porin domain-containing protein" evidence="1">
    <location>
        <begin position="27"/>
        <end position="251"/>
    </location>
</feature>
<keyword evidence="1" id="KW-0732">Signal</keyword>
<dbReference type="OrthoDB" id="7503770at2"/>
<dbReference type="RefSeq" id="WP_116469213.1">
    <property type="nucleotide sequence ID" value="NZ_QENQ01000001.1"/>
</dbReference>
<evidence type="ECO:0000256" key="1">
    <source>
        <dbReference type="SAM" id="SignalP"/>
    </source>
</evidence>
<dbReference type="InterPro" id="IPR023614">
    <property type="entry name" value="Porin_dom_sf"/>
</dbReference>
<dbReference type="Gene3D" id="2.40.160.10">
    <property type="entry name" value="Porin"/>
    <property type="match status" value="1"/>
</dbReference>
<dbReference type="AlphaFoldDB" id="A0A2U0SES3"/>
<comment type="caution">
    <text evidence="2">The sequence shown here is derived from an EMBL/GenBank/DDBJ whole genome shotgun (WGS) entry which is preliminary data.</text>
</comment>
<dbReference type="Proteomes" id="UP000245890">
    <property type="component" value="Unassembled WGS sequence"/>
</dbReference>
<evidence type="ECO:0008006" key="4">
    <source>
        <dbReference type="Google" id="ProtNLM"/>
    </source>
</evidence>
<name>A0A2U0SES3_9SPHN</name>
<proteinExistence type="predicted"/>
<dbReference type="Pfam" id="PF09694">
    <property type="entry name" value="Gcw_chp"/>
    <property type="match status" value="1"/>
</dbReference>
<protein>
    <recommendedName>
        <fullName evidence="4">Porin domain-containing protein</fullName>
    </recommendedName>
</protein>
<dbReference type="InterPro" id="IPR010239">
    <property type="entry name" value="CHP02001"/>
</dbReference>
<evidence type="ECO:0000313" key="2">
    <source>
        <dbReference type="EMBL" id="PVX29794.1"/>
    </source>
</evidence>
<sequence>MIFALHSRRRWTAALFLLTAPAAAHAQLVPDVSGGVELATDESRRGLSWSENQLSASGDASVGILGFDASVRVAMTRESARHAGADTVFDLEAGRRFGIGALNLRGFVTGHVFTGAARNMDYVELGADGNFSFGPLQLNAGAAYAPDQGPIGGDNLYLHAGARVGIPSTPFTVLGSVGRTTGSNDDARSARLRPAGDYTDWRIGVEHSTGALTLGVDYIGTDIDTNRAAASPYADLRHSGNRVLGRARLSF</sequence>
<feature type="signal peptide" evidence="1">
    <location>
        <begin position="1"/>
        <end position="26"/>
    </location>
</feature>
<gene>
    <name evidence="2" type="ORF">DD559_11025</name>
</gene>
<accession>A0A2U0SES3</accession>
<organism evidence="2 3">
    <name type="scientific">Sphingomonas pokkalii</name>
    <dbReference type="NCBI Taxonomy" id="2175090"/>
    <lineage>
        <taxon>Bacteria</taxon>
        <taxon>Pseudomonadati</taxon>
        <taxon>Pseudomonadota</taxon>
        <taxon>Alphaproteobacteria</taxon>
        <taxon>Sphingomonadales</taxon>
        <taxon>Sphingomonadaceae</taxon>
        <taxon>Sphingomonas</taxon>
    </lineage>
</organism>